<keyword evidence="5 6" id="KW-0472">Membrane</keyword>
<feature type="transmembrane region" description="Helical" evidence="6">
    <location>
        <begin position="418"/>
        <end position="440"/>
    </location>
</feature>
<evidence type="ECO:0000313" key="8">
    <source>
        <dbReference type="EMBL" id="UJO21341.1"/>
    </source>
</evidence>
<evidence type="ECO:0000256" key="3">
    <source>
        <dbReference type="ARBA" id="ARBA00022692"/>
    </source>
</evidence>
<evidence type="ECO:0000256" key="2">
    <source>
        <dbReference type="ARBA" id="ARBA00008335"/>
    </source>
</evidence>
<dbReference type="FunFam" id="1.20.1250.20:FF:000082">
    <property type="entry name" value="MFS multidrug transporter, putative"/>
    <property type="match status" value="1"/>
</dbReference>
<gene>
    <name evidence="8" type="ORF">CLAFUR5_11488</name>
</gene>
<evidence type="ECO:0000256" key="1">
    <source>
        <dbReference type="ARBA" id="ARBA00004141"/>
    </source>
</evidence>
<dbReference type="GeneID" id="71991366"/>
<comment type="subcellular location">
    <subcellularLocation>
        <location evidence="1">Membrane</location>
        <topology evidence="1">Multi-pass membrane protein</topology>
    </subcellularLocation>
</comment>
<reference evidence="8" key="2">
    <citation type="journal article" date="2022" name="Microb. Genom.">
        <title>A chromosome-scale genome assembly of the tomato pathogen Cladosporium fulvum reveals a compartmentalized genome architecture and the presence of a dispensable chromosome.</title>
        <authorList>
            <person name="Zaccaron A.Z."/>
            <person name="Chen L.H."/>
            <person name="Samaras A."/>
            <person name="Stergiopoulos I."/>
        </authorList>
    </citation>
    <scope>NUCLEOTIDE SEQUENCE</scope>
    <source>
        <strain evidence="8">Race5_Kim</strain>
    </source>
</reference>
<dbReference type="InterPro" id="IPR029058">
    <property type="entry name" value="AB_hydrolase_fold"/>
</dbReference>
<evidence type="ECO:0000256" key="5">
    <source>
        <dbReference type="ARBA" id="ARBA00023136"/>
    </source>
</evidence>
<dbReference type="Gene3D" id="1.20.1250.20">
    <property type="entry name" value="MFS general substrate transporter like domains"/>
    <property type="match status" value="1"/>
</dbReference>
<dbReference type="Proteomes" id="UP000756132">
    <property type="component" value="Chromosome 8"/>
</dbReference>
<feature type="transmembrane region" description="Helical" evidence="6">
    <location>
        <begin position="611"/>
        <end position="630"/>
    </location>
</feature>
<dbReference type="InterPro" id="IPR036259">
    <property type="entry name" value="MFS_trans_sf"/>
</dbReference>
<reference evidence="8" key="1">
    <citation type="submission" date="2021-12" db="EMBL/GenBank/DDBJ databases">
        <authorList>
            <person name="Zaccaron A."/>
            <person name="Stergiopoulos I."/>
        </authorList>
    </citation>
    <scope>NUCLEOTIDE SEQUENCE</scope>
    <source>
        <strain evidence="8">Race5_Kim</strain>
    </source>
</reference>
<dbReference type="Pfam" id="PF07859">
    <property type="entry name" value="Abhydrolase_3"/>
    <property type="match status" value="1"/>
</dbReference>
<dbReference type="InterPro" id="IPR011701">
    <property type="entry name" value="MFS"/>
</dbReference>
<dbReference type="OrthoDB" id="5141738at2759"/>
<organism evidence="8 9">
    <name type="scientific">Passalora fulva</name>
    <name type="common">Tomato leaf mold</name>
    <name type="synonym">Cladosporium fulvum</name>
    <dbReference type="NCBI Taxonomy" id="5499"/>
    <lineage>
        <taxon>Eukaryota</taxon>
        <taxon>Fungi</taxon>
        <taxon>Dikarya</taxon>
        <taxon>Ascomycota</taxon>
        <taxon>Pezizomycotina</taxon>
        <taxon>Dothideomycetes</taxon>
        <taxon>Dothideomycetidae</taxon>
        <taxon>Mycosphaerellales</taxon>
        <taxon>Mycosphaerellaceae</taxon>
        <taxon>Fulvia</taxon>
    </lineage>
</organism>
<dbReference type="Pfam" id="PF07690">
    <property type="entry name" value="MFS_1"/>
    <property type="match status" value="1"/>
</dbReference>
<dbReference type="GO" id="GO:0022857">
    <property type="term" value="F:transmembrane transporter activity"/>
    <property type="evidence" value="ECO:0007669"/>
    <property type="project" value="InterPro"/>
</dbReference>
<protein>
    <submittedName>
        <fullName evidence="8">Major facilitator superfamily multidrug transporter mdrA</fullName>
    </submittedName>
</protein>
<feature type="transmembrane region" description="Helical" evidence="6">
    <location>
        <begin position="447"/>
        <end position="465"/>
    </location>
</feature>
<feature type="transmembrane region" description="Helical" evidence="6">
    <location>
        <begin position="750"/>
        <end position="770"/>
    </location>
</feature>
<feature type="transmembrane region" description="Helical" evidence="6">
    <location>
        <begin position="540"/>
        <end position="564"/>
    </location>
</feature>
<accession>A0A9Q8UT01</accession>
<feature type="transmembrane region" description="Helical" evidence="6">
    <location>
        <begin position="717"/>
        <end position="743"/>
    </location>
</feature>
<keyword evidence="9" id="KW-1185">Reference proteome</keyword>
<feature type="transmembrane region" description="Helical" evidence="6">
    <location>
        <begin position="477"/>
        <end position="498"/>
    </location>
</feature>
<feature type="domain" description="Major facilitator superfamily (MFS) profile" evidence="7">
    <location>
        <begin position="378"/>
        <end position="812"/>
    </location>
</feature>
<feature type="transmembrane region" description="Helical" evidence="6">
    <location>
        <begin position="650"/>
        <end position="671"/>
    </location>
</feature>
<dbReference type="PANTHER" id="PTHR23502:SF74">
    <property type="entry name" value="MAJOR FACILITATOR SUPERFAMILY (MFS) PROFILE DOMAIN-CONTAINING PROTEIN"/>
    <property type="match status" value="1"/>
</dbReference>
<dbReference type="GO" id="GO:0016787">
    <property type="term" value="F:hydrolase activity"/>
    <property type="evidence" value="ECO:0007669"/>
    <property type="project" value="InterPro"/>
</dbReference>
<dbReference type="RefSeq" id="XP_047765707.1">
    <property type="nucleotide sequence ID" value="XM_047910636.1"/>
</dbReference>
<dbReference type="PANTHER" id="PTHR23502">
    <property type="entry name" value="MAJOR FACILITATOR SUPERFAMILY"/>
    <property type="match status" value="1"/>
</dbReference>
<evidence type="ECO:0000256" key="4">
    <source>
        <dbReference type="ARBA" id="ARBA00022989"/>
    </source>
</evidence>
<dbReference type="AlphaFoldDB" id="A0A9Q8UT01"/>
<evidence type="ECO:0000256" key="6">
    <source>
        <dbReference type="SAM" id="Phobius"/>
    </source>
</evidence>
<feature type="transmembrane region" description="Helical" evidence="6">
    <location>
        <begin position="510"/>
        <end position="534"/>
    </location>
</feature>
<keyword evidence="4 6" id="KW-1133">Transmembrane helix</keyword>
<feature type="transmembrane region" description="Helical" evidence="6">
    <location>
        <begin position="692"/>
        <end position="711"/>
    </location>
</feature>
<feature type="transmembrane region" description="Helical" evidence="6">
    <location>
        <begin position="782"/>
        <end position="805"/>
    </location>
</feature>
<name>A0A9Q8UT01_PASFU</name>
<proteinExistence type="inferred from homology"/>
<sequence>MSAPVAWQPIHLGLRQLLDPEYVAYHERYLQFVRPDETKLWDGSARRVPSFAIHGSIPVSVGSVRDIHLPHCQLRVFVPVPQTVEVRHPALLWFHGGGWIAGGLDSENDFCAYVCQTAQCVVVTVAYRLAPEHPYPAAAEDAVEALTWLIKEATKPAAFNIDIDRIAIGGHGAGGNLAAILIMEAACLYPSFKPRFQLLILPIIDDQAIPGNGWINIHSPWSTPSRALWQRSMYLPRGVGRESAREDWQTSPNLAPKKLLAKNPATWIAVAEYDLFATEALSYAHQLRQTNIQADVKIYEGSTHLLLDLHGVLSKGRQMMWDAARPRIEASKDSISLADRHVTSPSHQDPSQETPNYDIIAFEEGDKYNPYNWSNSKKLSIIALGSFVVLNTTFASSLPSGGRQQLQQHFHITIEEQLVLPNSVYLIGYVLGPFLFAPLSENYGRRYIVVGTFICYAIFMMATALSPNWAAFNVFRLMTGIFGSTPISVTGGLFSDVLGSPLWRGRSVAWFMAVAAFGPNTAPIAAGYLSGYGWERPFCFALILAGITIVPLLFLPETFGPAILMTKAKKLRKQNPGKEIYAPLELKETGLKQLIITTLGRPLRMLLTEPIVTACCLWLSIIYAINFMFFQAFAQIFPPIYGFSPGQTGLAFLGISVGCLLSLPLCFWWDHILRKAKASNKPWSSREEYQRLPLAIIGGPLFTISMFWIGWSARSSVHWVVPILGGIPLGSGFVLIFVALANYLVDSYKIYSASALGATSIARSTFGVVLPFATKSMYDTLGVPWACSLLGFFSLAMCLIPFVFIRYGPRLRDSSPMCQELARMHK</sequence>
<keyword evidence="3 6" id="KW-0812">Transmembrane</keyword>
<dbReference type="InterPro" id="IPR020846">
    <property type="entry name" value="MFS_dom"/>
</dbReference>
<evidence type="ECO:0000259" key="7">
    <source>
        <dbReference type="PROSITE" id="PS50850"/>
    </source>
</evidence>
<dbReference type="SUPFAM" id="SSF103473">
    <property type="entry name" value="MFS general substrate transporter"/>
    <property type="match status" value="1"/>
</dbReference>
<dbReference type="GO" id="GO:0005886">
    <property type="term" value="C:plasma membrane"/>
    <property type="evidence" value="ECO:0007669"/>
    <property type="project" value="TreeGrafter"/>
</dbReference>
<dbReference type="Gene3D" id="3.40.50.1820">
    <property type="entry name" value="alpha/beta hydrolase"/>
    <property type="match status" value="1"/>
</dbReference>
<comment type="similarity">
    <text evidence="2">Belongs to the major facilitator superfamily.</text>
</comment>
<dbReference type="CDD" id="cd17323">
    <property type="entry name" value="MFS_Tpo1_MDR_like"/>
    <property type="match status" value="1"/>
</dbReference>
<dbReference type="EMBL" id="CP090170">
    <property type="protein sequence ID" value="UJO21341.1"/>
    <property type="molecule type" value="Genomic_DNA"/>
</dbReference>
<evidence type="ECO:0000313" key="9">
    <source>
        <dbReference type="Proteomes" id="UP000756132"/>
    </source>
</evidence>
<dbReference type="SUPFAM" id="SSF53474">
    <property type="entry name" value="alpha/beta-Hydrolases"/>
    <property type="match status" value="1"/>
</dbReference>
<dbReference type="PROSITE" id="PS50850">
    <property type="entry name" value="MFS"/>
    <property type="match status" value="1"/>
</dbReference>
<dbReference type="KEGG" id="ffu:CLAFUR5_11488"/>
<dbReference type="InterPro" id="IPR013094">
    <property type="entry name" value="AB_hydrolase_3"/>
</dbReference>